<accession>A0A0F8ZUK5</accession>
<protein>
    <submittedName>
        <fullName evidence="1">Uncharacterized protein</fullName>
    </submittedName>
</protein>
<dbReference type="AlphaFoldDB" id="A0A0F8ZUK5"/>
<reference evidence="1" key="1">
    <citation type="journal article" date="2015" name="Nature">
        <title>Complex archaea that bridge the gap between prokaryotes and eukaryotes.</title>
        <authorList>
            <person name="Spang A."/>
            <person name="Saw J.H."/>
            <person name="Jorgensen S.L."/>
            <person name="Zaremba-Niedzwiedzka K."/>
            <person name="Martijn J."/>
            <person name="Lind A.E."/>
            <person name="van Eijk R."/>
            <person name="Schleper C."/>
            <person name="Guy L."/>
            <person name="Ettema T.J."/>
        </authorList>
    </citation>
    <scope>NUCLEOTIDE SEQUENCE</scope>
</reference>
<dbReference type="EMBL" id="LAZR01046020">
    <property type="protein sequence ID" value="KKK97508.1"/>
    <property type="molecule type" value="Genomic_DNA"/>
</dbReference>
<sequence length="59" mass="6775">MEFQIDVSADTRTPEQNALLERYYQAARILRAAGFRAKTSLLFCNRPKDQPACIDLDEI</sequence>
<comment type="caution">
    <text evidence="1">The sequence shown here is derived from an EMBL/GenBank/DDBJ whole genome shotgun (WGS) entry which is preliminary data.</text>
</comment>
<organism evidence="1">
    <name type="scientific">marine sediment metagenome</name>
    <dbReference type="NCBI Taxonomy" id="412755"/>
    <lineage>
        <taxon>unclassified sequences</taxon>
        <taxon>metagenomes</taxon>
        <taxon>ecological metagenomes</taxon>
    </lineage>
</organism>
<gene>
    <name evidence="1" type="ORF">LCGC14_2652050</name>
</gene>
<evidence type="ECO:0000313" key="1">
    <source>
        <dbReference type="EMBL" id="KKK97508.1"/>
    </source>
</evidence>
<name>A0A0F8ZUK5_9ZZZZ</name>
<proteinExistence type="predicted"/>